<protein>
    <recommendedName>
        <fullName evidence="2">Probable vacuolar protein sorting-associated protein 16 homolog</fullName>
    </recommendedName>
</protein>
<dbReference type="PIRSF" id="PIRSF007949">
    <property type="entry name" value="VPS16"/>
    <property type="match status" value="1"/>
</dbReference>
<comment type="similarity">
    <text evidence="1 2">Belongs to the VPS16 family.</text>
</comment>
<evidence type="ECO:0000256" key="2">
    <source>
        <dbReference type="PIRNR" id="PIRNR007949"/>
    </source>
</evidence>
<dbReference type="VEuPathDB" id="FungiDB:C5L36_0E02360"/>
<dbReference type="Proteomes" id="UP000249293">
    <property type="component" value="Chromosome 5"/>
</dbReference>
<dbReference type="InterPro" id="IPR006925">
    <property type="entry name" value="Vps16_C"/>
</dbReference>
<keyword evidence="2" id="KW-0653">Protein transport</keyword>
<dbReference type="GeneID" id="40386031"/>
<accession>A0A2U9R9T3</accession>
<dbReference type="KEGG" id="pkz:C5L36_0E02360"/>
<feature type="domain" description="Vps16 C-terminal" evidence="3">
    <location>
        <begin position="517"/>
        <end position="820"/>
    </location>
</feature>
<dbReference type="STRING" id="4909.A0A2U9R9T3"/>
<dbReference type="EMBL" id="CP028777">
    <property type="protein sequence ID" value="AWU78172.1"/>
    <property type="molecule type" value="Genomic_DNA"/>
</dbReference>
<sequence length="826" mass="94355">MSLHPSLSWELIDTVFYRSRPCYESLNWPFDNFNLKDYMVSIGPFASIYALYPKSAVVNLQLTDVNDCITVLNGSGMEIFRINWNFTLNQIVKVGFTRDSKLIMVLKTGICRLYYNYQGDFNEYDLKLGTIKDARFSLNGDFAVQTHSNKFAYIPNIQDPSPVIFQQLETEDVEPYHITTWTFTASKGPSETAATHGEFQDSVRFFIFTTTGISILTSTSTEPILLNHAFLQSVHLVSISPNQNFTALYAANSIYILDGEFNDLLIQHENVSNVSDLRWCSNDVVVYTCNNSLNVLGPTLETLKFYTSGTPYLHAEIDGLYYLTNDGLNFFSRVPNITEETFKIGSSSPSSVLLDSIEYLDRRSPKANDLLEVIMDDLVLAVDGCIRAASEEFDVYWQKNLLRAAAFGKVNLDLYDSTEFVQTCNYLRILNIIRAPDKGIFMTYNQLQEFGIEKLIDVLLLRQLHYLCLKICDFLDLPNFKIMTDWASCKLKYSTNSSDHELLSLIVTKLEKEKIDWTSLSYVAHNEGRTTLAKNFLTYEPSTSKKVRFLLDVGDGNYDELEYALTISDEDSDADSILLILLQLHGTLTNVEFFKIINDKPSAIGVLKSYFYQFDDTMLENFMFQDDDIIGQILLENNMAKKTVLMNRSKYTQFLQSPTNNFNKVEQVQLDLRNTFANIVAGEPIIKTLEKIIVVDLKKAQNVASKLNVTSRQFAMCVLQTLAPIAAKHPELYDFANSKHGKVLKFETYFRELLKRGEKRQAGLYLKSCKDMASREKIKAYVQCGMWKEAVQEAAYRKDTDILTQMRDSRTGWESKLASEELQRLA</sequence>
<feature type="domain" description="Vps16 N-terminal" evidence="4">
    <location>
        <begin position="5"/>
        <end position="421"/>
    </location>
</feature>
<evidence type="ECO:0000256" key="1">
    <source>
        <dbReference type="ARBA" id="ARBA00009250"/>
    </source>
</evidence>
<dbReference type="GO" id="GO:0005768">
    <property type="term" value="C:endosome"/>
    <property type="evidence" value="ECO:0007669"/>
    <property type="project" value="TreeGrafter"/>
</dbReference>
<dbReference type="InterPro" id="IPR006926">
    <property type="entry name" value="Vps16_N"/>
</dbReference>
<dbReference type="InterPro" id="IPR036322">
    <property type="entry name" value="WD40_repeat_dom_sf"/>
</dbReference>
<gene>
    <name evidence="5" type="ORF">C5L36_0E02360</name>
</gene>
<keyword evidence="6" id="KW-1185">Reference proteome</keyword>
<dbReference type="AlphaFoldDB" id="A0A2U9R9T3"/>
<organism evidence="5 6">
    <name type="scientific">Pichia kudriavzevii</name>
    <name type="common">Yeast</name>
    <name type="synonym">Issatchenkia orientalis</name>
    <dbReference type="NCBI Taxonomy" id="4909"/>
    <lineage>
        <taxon>Eukaryota</taxon>
        <taxon>Fungi</taxon>
        <taxon>Dikarya</taxon>
        <taxon>Ascomycota</taxon>
        <taxon>Saccharomycotina</taxon>
        <taxon>Pichiomycetes</taxon>
        <taxon>Pichiales</taxon>
        <taxon>Pichiaceae</taxon>
        <taxon>Pichia</taxon>
    </lineage>
</organism>
<comment type="function">
    <text evidence="2">Essential for vacuolar protein sorting. Required for vacuole biogenesis, stability and to maintain vacuole morphology.</text>
</comment>
<proteinExistence type="inferred from homology"/>
<dbReference type="GO" id="GO:0016197">
    <property type="term" value="P:endosomal transport"/>
    <property type="evidence" value="ECO:0007669"/>
    <property type="project" value="TreeGrafter"/>
</dbReference>
<evidence type="ECO:0000313" key="5">
    <source>
        <dbReference type="EMBL" id="AWU78172.1"/>
    </source>
</evidence>
<evidence type="ECO:0000259" key="3">
    <source>
        <dbReference type="Pfam" id="PF04840"/>
    </source>
</evidence>
<dbReference type="PANTHER" id="PTHR12811">
    <property type="entry name" value="VACUOLAR PROTEIN SORTING VPS16"/>
    <property type="match status" value="1"/>
</dbReference>
<dbReference type="PANTHER" id="PTHR12811:SF0">
    <property type="entry name" value="VACUOLAR PROTEIN SORTING-ASSOCIATED PROTEIN 16 HOMOLOG"/>
    <property type="match status" value="1"/>
</dbReference>
<dbReference type="GO" id="GO:0042144">
    <property type="term" value="P:vacuole fusion, non-autophagic"/>
    <property type="evidence" value="ECO:0007669"/>
    <property type="project" value="TreeGrafter"/>
</dbReference>
<dbReference type="SUPFAM" id="SSF50978">
    <property type="entry name" value="WD40 repeat-like"/>
    <property type="match status" value="1"/>
</dbReference>
<dbReference type="Pfam" id="PF04840">
    <property type="entry name" value="Vps16_C"/>
    <property type="match status" value="1"/>
</dbReference>
<dbReference type="OrthoDB" id="1792at2759"/>
<dbReference type="InterPro" id="IPR016534">
    <property type="entry name" value="VPS16"/>
</dbReference>
<evidence type="ECO:0000259" key="4">
    <source>
        <dbReference type="Pfam" id="PF04841"/>
    </source>
</evidence>
<dbReference type="GO" id="GO:0003779">
    <property type="term" value="F:actin binding"/>
    <property type="evidence" value="ECO:0007669"/>
    <property type="project" value="TreeGrafter"/>
</dbReference>
<keyword evidence="2" id="KW-0813">Transport</keyword>
<dbReference type="GO" id="GO:0006886">
    <property type="term" value="P:intracellular protein transport"/>
    <property type="evidence" value="ECO:0007669"/>
    <property type="project" value="InterPro"/>
</dbReference>
<evidence type="ECO:0000313" key="6">
    <source>
        <dbReference type="Proteomes" id="UP000249293"/>
    </source>
</evidence>
<dbReference type="GO" id="GO:0030897">
    <property type="term" value="C:HOPS complex"/>
    <property type="evidence" value="ECO:0007669"/>
    <property type="project" value="TreeGrafter"/>
</dbReference>
<name>A0A2U9R9T3_PICKU</name>
<dbReference type="RefSeq" id="XP_029323648.1">
    <property type="nucleotide sequence ID" value="XM_029467788.1"/>
</dbReference>
<dbReference type="Pfam" id="PF04841">
    <property type="entry name" value="Vps16_N"/>
    <property type="match status" value="1"/>
</dbReference>
<reference evidence="5 6" key="1">
    <citation type="submission" date="2018-06" db="EMBL/GenBank/DDBJ databases">
        <title>Population genomics shows no distinction between pathogenic Candida krusei and environmental Pichia kudriavzevii: One species, four names.</title>
        <authorList>
            <person name="Douglass A.P."/>
            <person name="Offei B."/>
            <person name="Braun-Galleani S."/>
            <person name="Coughlan A.Y."/>
            <person name="Martos A."/>
            <person name="Ortiz-Merino R.A."/>
            <person name="Byrne K.P."/>
            <person name="Wolfe K.H."/>
        </authorList>
    </citation>
    <scope>NUCLEOTIDE SEQUENCE [LARGE SCALE GENOMIC DNA]</scope>
    <source>
        <strain evidence="5 6">CBS573</strain>
    </source>
</reference>